<organism evidence="1 2">
    <name type="scientific">Blastopirellula marina DSM 3645</name>
    <dbReference type="NCBI Taxonomy" id="314230"/>
    <lineage>
        <taxon>Bacteria</taxon>
        <taxon>Pseudomonadati</taxon>
        <taxon>Planctomycetota</taxon>
        <taxon>Planctomycetia</taxon>
        <taxon>Pirellulales</taxon>
        <taxon>Pirellulaceae</taxon>
        <taxon>Blastopirellula</taxon>
    </lineage>
</organism>
<proteinExistence type="predicted"/>
<protein>
    <recommendedName>
        <fullName evidence="3">RHS repeat-associated core domain-containing protein</fullName>
    </recommendedName>
</protein>
<dbReference type="InterPro" id="IPR050708">
    <property type="entry name" value="T6SS_VgrG/RHS"/>
</dbReference>
<feature type="non-terminal residue" evidence="1">
    <location>
        <position position="1"/>
    </location>
</feature>
<gene>
    <name evidence="1" type="ORF">DSM3645_15255</name>
</gene>
<dbReference type="PANTHER" id="PTHR32305:SF15">
    <property type="entry name" value="PROTEIN RHSA-RELATED"/>
    <property type="match status" value="1"/>
</dbReference>
<dbReference type="HOGENOM" id="CLU_237525_0_0_0"/>
<evidence type="ECO:0000313" key="1">
    <source>
        <dbReference type="EMBL" id="EAQ78146.1"/>
    </source>
</evidence>
<name>A3ZZ08_9BACT</name>
<dbReference type="PANTHER" id="PTHR32305">
    <property type="match status" value="1"/>
</dbReference>
<dbReference type="Proteomes" id="UP000004358">
    <property type="component" value="Unassembled WGS sequence"/>
</dbReference>
<comment type="caution">
    <text evidence="1">The sequence shown here is derived from an EMBL/GenBank/DDBJ whole genome shotgun (WGS) entry which is preliminary data.</text>
</comment>
<dbReference type="STRING" id="314230.DSM3645_15255"/>
<dbReference type="EMBL" id="AANZ01000023">
    <property type="protein sequence ID" value="EAQ78146.1"/>
    <property type="molecule type" value="Genomic_DNA"/>
</dbReference>
<dbReference type="InterPro" id="IPR022385">
    <property type="entry name" value="Rhs_assc_core"/>
</dbReference>
<accession>A3ZZ08</accession>
<evidence type="ECO:0008006" key="3">
    <source>
        <dbReference type="Google" id="ProtNLM"/>
    </source>
</evidence>
<dbReference type="Gene3D" id="2.180.10.10">
    <property type="entry name" value="RHS repeat-associated core"/>
    <property type="match status" value="2"/>
</dbReference>
<evidence type="ECO:0000313" key="2">
    <source>
        <dbReference type="Proteomes" id="UP000004358"/>
    </source>
</evidence>
<reference evidence="1 2" key="1">
    <citation type="submission" date="2006-02" db="EMBL/GenBank/DDBJ databases">
        <authorList>
            <person name="Amann R."/>
            <person name="Ferriera S."/>
            <person name="Johnson J."/>
            <person name="Kravitz S."/>
            <person name="Halpern A."/>
            <person name="Remington K."/>
            <person name="Beeson K."/>
            <person name="Tran B."/>
            <person name="Rogers Y.-H."/>
            <person name="Friedman R."/>
            <person name="Venter J.C."/>
        </authorList>
    </citation>
    <scope>NUCLEOTIDE SEQUENCE [LARGE SCALE GENOMIC DNA]</scope>
    <source>
        <strain evidence="1 2">DSM 3645</strain>
    </source>
</reference>
<dbReference type="NCBIfam" id="TIGR03696">
    <property type="entry name" value="Rhs_assc_core"/>
    <property type="match status" value="1"/>
</dbReference>
<sequence>QSSAAFNLITETFKYSWQDGRVENVTLSRKSQGKEENVSRANYTYYGENEDHGCKGDLKTVQFEFWNEGWKSRKDTLQYFAYYTDKNSPSASNSTYAQGMLKAMVGADAYHRMKEAGKDPLKNGPEKYFSDLWIEYYSDDNKQVIANNSARATKQLVRRIKSITLDRNGRTFEYKYEFSETKNPEEVGSWFSTSTETLPNSAQTLVSSNAANETQVHILHNDVKLPVEAISPIRRSSQTYAFYRPRFGELKWISTPNTGSKYFFYPSGEVVQGYSRSGLCIVIDTEASSQLVEKVRIVNDNPQFVSGAIASGANETQENEADPSILHTFSYDPREKEGITFYYLTNDENPNCDLSYWWTWGSSGLAGASSLSVNLPPVPRDENGDAPSASTETVFNQFGLPKSSTDERGVKTSASYYDELSVPKKIVTRSLEGEVLTTDLRADQLGRITRALGPIHRAVTSPDSTRTERIRRANWTIFDDLEGVAISAVGFQRAGGDFQVINPVSASQFDRSGRIRQQINAMVRNTNAPDRIRASDLASARTWCRSRVLVYNDKNQLKEEQVYYDIAAGKSFTTYFEAYDEMYNLTNAVTPDGTRWITQYNMFGQPEKIWLGAKSAETLTTEFRYDNEKPNFDNPVYIGNLTSVTRYAKPNEKRVLKMVYDWKNQLHRQEIVKDEEQQADSAEEFFWDLAGRLKIELIEKRQGISNFSSATVPKYDSRGFVYRKNYLRQSQATPSNLELVEQMTDLIWRDQSGNAVKYRPAGSLGYFKMQYDSLGREKTRFWAYNERANSPLSQAIQFSVADLVLEKSDTEFDPLGQPRQVTVQHTGPTQQNSFRGLNELPENRTEYAQSFFDPLGRVVASVDYGTGQPMGGDSIPPSTDYTLVTRYVYNVRGELALVQSPSGKQVQTEFDDAGRAITTTELQGQIPQRFTRNQLLPDGRIKSIIVRDPRRGTDQTVVRLLYGPENSDISFYVPDYSLVAKKIDADGAATSFGYNLQGEVIGMQDPRGDLHEYLYDEYGRQTDDIVHYSGPSTSEVDNTTSRITRVFDDLGRLIKIQTFADADGKIELTSVDRSYTAFNQVNQETTSITGYDSKSTSIQFVGLSDLESPDEVARANTIRPTQLEYPSQRSIRYEYASHADNDTGRITRIQFLTKSQQPLFDYASYVYWGSGQIYQVRLGHSTSDGLVFNLDFPSGKRFGALDSLDRLQTLRWVQSGDSPTLLLQFKYQHDRNYLISNREMRSTAGVVQRDQFVYDGLNRLKKFTRQGQDQQEQSWSLDALGNWRKWDTRNGASEKLLQSRTYGPGDRIKSLTNASQETPWAQPEYDEAGNLTACPNPQQPEVTERVTYDAWNRPVKLTSSLTRLTYDGLGRLALLSSGAEKRRFTYSPDWRLLEEVVTPQEGGSYRYEYIWGIRGQDDLICRERYSDLNHIQERLYSLSDANGNTVRLIPEDDESLDRLITYDPYGAPSNQGDFRQLFGGYYYDSNTGLYVVRNRVYHPKLGRWLTKDPLGMVDGPNLYEYCAGDPVNFIDPSGTVFLTALTLSFLGTLAYAAATTGAEEGPPEFYEGLAPLWGPSRSAGYHFSKGEWVWGTLNAIIAVGDVFLVSSLLRSGGRAFLTLGAKTLGRELASDGIRTAGKEATEAALREIAHQQAGTLSFRAKLFVQNLSGWAGGRLSGRTYSWVTRSQIDDVLEKSIFELVQLRKGSRFLPRVDPITGTEGLRIVLPLGGKWLAKNLAGEIVQHELLHVSQFLRNPALGASQAALRNSRYAILKPRFWYEWIIHESFPSFIGSPHVYVPPLTNVVIKLPYEGGWRLDPVSRARYR</sequence>
<dbReference type="eggNOG" id="COG3209">
    <property type="taxonomic scope" value="Bacteria"/>
</dbReference>